<dbReference type="EMBL" id="FRCS01000002">
    <property type="protein sequence ID" value="SHN03081.1"/>
    <property type="molecule type" value="Genomic_DNA"/>
</dbReference>
<dbReference type="Proteomes" id="UP000184440">
    <property type="component" value="Unassembled WGS sequence"/>
</dbReference>
<dbReference type="InterPro" id="IPR025850">
    <property type="entry name" value="SUKH-3"/>
</dbReference>
<organism evidence="1 2">
    <name type="scientific">Cryptosporangium aurantiacum</name>
    <dbReference type="NCBI Taxonomy" id="134849"/>
    <lineage>
        <taxon>Bacteria</taxon>
        <taxon>Bacillati</taxon>
        <taxon>Actinomycetota</taxon>
        <taxon>Actinomycetes</taxon>
        <taxon>Cryptosporangiales</taxon>
        <taxon>Cryptosporangiaceae</taxon>
        <taxon>Cryptosporangium</taxon>
    </lineage>
</organism>
<proteinExistence type="predicted"/>
<dbReference type="OrthoDB" id="4552872at2"/>
<reference evidence="1 2" key="1">
    <citation type="submission" date="2016-11" db="EMBL/GenBank/DDBJ databases">
        <authorList>
            <person name="Jaros S."/>
            <person name="Januszkiewicz K."/>
            <person name="Wedrychowicz H."/>
        </authorList>
    </citation>
    <scope>NUCLEOTIDE SEQUENCE [LARGE SCALE GENOMIC DNA]</scope>
    <source>
        <strain evidence="1 2">DSM 46144</strain>
    </source>
</reference>
<dbReference type="AlphaFoldDB" id="A0A1M7NH84"/>
<dbReference type="Pfam" id="PF14433">
    <property type="entry name" value="SUKH-3"/>
    <property type="match status" value="1"/>
</dbReference>
<dbReference type="STRING" id="134849.SAMN05443668_102629"/>
<name>A0A1M7NH84_9ACTN</name>
<accession>A0A1M7NH84</accession>
<sequence>MSRFPDDVEKVLRAAGWAPGRKDDQRARHWGLTLSAWASPAGHQHTFSRAATAALSEFGGLVVDQSGPGVDVARTPFVLDPERALPTWLTLRGLGAVLGVGLFPLGIEDDGASALAIDTTGRVFALDHTAEWLLGVTIDEALTTLVLGRRPARVRVDGTVG</sequence>
<keyword evidence="2" id="KW-1185">Reference proteome</keyword>
<evidence type="ECO:0000313" key="1">
    <source>
        <dbReference type="EMBL" id="SHN03081.1"/>
    </source>
</evidence>
<dbReference type="RefSeq" id="WP_073254600.1">
    <property type="nucleotide sequence ID" value="NZ_FRCS01000002.1"/>
</dbReference>
<protein>
    <submittedName>
        <fullName evidence="1">SUKH-3 immunity protein</fullName>
    </submittedName>
</protein>
<gene>
    <name evidence="1" type="ORF">SAMN05443668_102629</name>
</gene>
<evidence type="ECO:0000313" key="2">
    <source>
        <dbReference type="Proteomes" id="UP000184440"/>
    </source>
</evidence>